<dbReference type="InterPro" id="IPR018684">
    <property type="entry name" value="DUF2171"/>
</dbReference>
<accession>A0A4R6FPH9</accession>
<sequence length="74" mass="8633">MFDKMRIKEHMEIAGKNGQHVGTVDKVEGDRIKMTKTDSGDSRHHYIEMDLVDRVEDNRIYLKVDEPTAQDMKV</sequence>
<dbReference type="Proteomes" id="UP000295493">
    <property type="component" value="Unassembled WGS sequence"/>
</dbReference>
<organism evidence="1 2">
    <name type="scientific">Stakelama pacifica</name>
    <dbReference type="NCBI Taxonomy" id="517720"/>
    <lineage>
        <taxon>Bacteria</taxon>
        <taxon>Pseudomonadati</taxon>
        <taxon>Pseudomonadota</taxon>
        <taxon>Alphaproteobacteria</taxon>
        <taxon>Sphingomonadales</taxon>
        <taxon>Sphingomonadaceae</taxon>
        <taxon>Stakelama</taxon>
    </lineage>
</organism>
<dbReference type="RefSeq" id="WP_133495126.1">
    <property type="nucleotide sequence ID" value="NZ_BMLU01000004.1"/>
</dbReference>
<evidence type="ECO:0008006" key="3">
    <source>
        <dbReference type="Google" id="ProtNLM"/>
    </source>
</evidence>
<dbReference type="AlphaFoldDB" id="A0A4R6FPH9"/>
<reference evidence="1 2" key="1">
    <citation type="submission" date="2019-03" db="EMBL/GenBank/DDBJ databases">
        <title>Genomic Encyclopedia of Type Strains, Phase IV (KMG-IV): sequencing the most valuable type-strain genomes for metagenomic binning, comparative biology and taxonomic classification.</title>
        <authorList>
            <person name="Goeker M."/>
        </authorList>
    </citation>
    <scope>NUCLEOTIDE SEQUENCE [LARGE SCALE GENOMIC DNA]</scope>
    <source>
        <strain evidence="1 2">DSM 25059</strain>
    </source>
</reference>
<protein>
    <recommendedName>
        <fullName evidence="3">DUF2171 domain-containing protein</fullName>
    </recommendedName>
</protein>
<dbReference type="OrthoDB" id="9803697at2"/>
<evidence type="ECO:0000313" key="1">
    <source>
        <dbReference type="EMBL" id="TDN83566.1"/>
    </source>
</evidence>
<gene>
    <name evidence="1" type="ORF">EV664_10449</name>
</gene>
<name>A0A4R6FPH9_9SPHN</name>
<keyword evidence="2" id="KW-1185">Reference proteome</keyword>
<evidence type="ECO:0000313" key="2">
    <source>
        <dbReference type="Proteomes" id="UP000295493"/>
    </source>
</evidence>
<proteinExistence type="predicted"/>
<comment type="caution">
    <text evidence="1">The sequence shown here is derived from an EMBL/GenBank/DDBJ whole genome shotgun (WGS) entry which is preliminary data.</text>
</comment>
<dbReference type="Pfam" id="PF09939">
    <property type="entry name" value="DUF2171"/>
    <property type="match status" value="1"/>
</dbReference>
<dbReference type="EMBL" id="SNWD01000004">
    <property type="protein sequence ID" value="TDN83566.1"/>
    <property type="molecule type" value="Genomic_DNA"/>
</dbReference>